<feature type="repeat" description="WD" evidence="3">
    <location>
        <begin position="123"/>
        <end position="164"/>
    </location>
</feature>
<dbReference type="EMBL" id="CP028324">
    <property type="protein sequence ID" value="AVR97527.1"/>
    <property type="molecule type" value="Genomic_DNA"/>
</dbReference>
<evidence type="ECO:0008006" key="6">
    <source>
        <dbReference type="Google" id="ProtNLM"/>
    </source>
</evidence>
<dbReference type="CDD" id="cd00200">
    <property type="entry name" value="WD40"/>
    <property type="match status" value="1"/>
</dbReference>
<evidence type="ECO:0000256" key="2">
    <source>
        <dbReference type="ARBA" id="ARBA00022737"/>
    </source>
</evidence>
<dbReference type="Pfam" id="PF00400">
    <property type="entry name" value="WD40"/>
    <property type="match status" value="5"/>
</dbReference>
<dbReference type="PRINTS" id="PR00320">
    <property type="entry name" value="GPROTEINBRPT"/>
</dbReference>
<dbReference type="InterPro" id="IPR015943">
    <property type="entry name" value="WD40/YVTN_repeat-like_dom_sf"/>
</dbReference>
<proteinExistence type="predicted"/>
<organism evidence="4 5">
    <name type="scientific">Pseudoduganella armeniaca</name>
    <dbReference type="NCBI Taxonomy" id="2072590"/>
    <lineage>
        <taxon>Bacteria</taxon>
        <taxon>Pseudomonadati</taxon>
        <taxon>Pseudomonadota</taxon>
        <taxon>Betaproteobacteria</taxon>
        <taxon>Burkholderiales</taxon>
        <taxon>Oxalobacteraceae</taxon>
        <taxon>Telluria group</taxon>
        <taxon>Pseudoduganella</taxon>
    </lineage>
</organism>
<keyword evidence="2" id="KW-0677">Repeat</keyword>
<dbReference type="AlphaFoldDB" id="A0A2R4CD09"/>
<evidence type="ECO:0000313" key="5">
    <source>
        <dbReference type="Proteomes" id="UP000240505"/>
    </source>
</evidence>
<dbReference type="InterPro" id="IPR050505">
    <property type="entry name" value="WDR55/POC1"/>
</dbReference>
<reference evidence="4 5" key="1">
    <citation type="submission" date="2018-03" db="EMBL/GenBank/DDBJ databases">
        <title>Massilia armeniaca sp. nov., isolated from desert soil.</title>
        <authorList>
            <person name="Huang H."/>
            <person name="Ren M."/>
        </authorList>
    </citation>
    <scope>NUCLEOTIDE SEQUENCE [LARGE SCALE GENOMIC DNA]</scope>
    <source>
        <strain evidence="4 5">ZMN-3</strain>
    </source>
</reference>
<evidence type="ECO:0000256" key="3">
    <source>
        <dbReference type="PROSITE-ProRule" id="PRU00221"/>
    </source>
</evidence>
<evidence type="ECO:0000256" key="1">
    <source>
        <dbReference type="ARBA" id="ARBA00022574"/>
    </source>
</evidence>
<feature type="repeat" description="WD" evidence="3">
    <location>
        <begin position="203"/>
        <end position="244"/>
    </location>
</feature>
<protein>
    <recommendedName>
        <fullName evidence="6">WD40 repeat domain-containing protein</fullName>
    </recommendedName>
</protein>
<dbReference type="PANTHER" id="PTHR44019:SF8">
    <property type="entry name" value="POC1 CENTRIOLAR PROTEIN HOMOLOG"/>
    <property type="match status" value="1"/>
</dbReference>
<dbReference type="PANTHER" id="PTHR44019">
    <property type="entry name" value="WD REPEAT-CONTAINING PROTEIN 55"/>
    <property type="match status" value="1"/>
</dbReference>
<gene>
    <name evidence="4" type="ORF">C9I28_19180</name>
</gene>
<sequence>MKHFAPISGIACFQEKYVATAGYDNQVILWDAAGKRALQRVFHDHLANQCAFNADGTLLVSASSDHTARIWEVPTLRLKAALVGHLDDIEMAAFAPDGQTVATCSRDHTIRLFDLAGHCLRVLTGHTADVISISWAADGATLVSSSDDGSIRRWDAASGAQLALIDMGGIETDTLSLARDGTIFAGDDEGRITVIGAAGTAVQAAHAAGIKRIVWDDERRLLVSLSYDRSVVLWRVDASGTLVETARSSLPSVIWPRSCALLGDERIAFATFGSSYATWNHRTDRWDLDDIEPAISLNAVALVGDDQYAIGDAGLLTINGVPSVRIGSLCNFLLPFGPLLLTGGQMGTVFDAVTGRVLHQHRSPLNCGTTFVKDGVTHAAIGTYTGEAIIFALDGEGGARHVCDVPMHDNAIKGISADEQFLFSVCATAAAAFHRIADYGLARHVDQAHERISNGCTRIEGGFASISRDLKLRLWRDGASEVFDTPHSHSVKCIAASADQRFIATGSYGGTVAIFDVAERRWRQFGKPTAAGISCLVSDHRSNGFLASSYDGAIYTLQP</sequence>
<dbReference type="SUPFAM" id="SSF63829">
    <property type="entry name" value="Calcium-dependent phosphotriesterase"/>
    <property type="match status" value="1"/>
</dbReference>
<feature type="repeat" description="WD" evidence="3">
    <location>
        <begin position="40"/>
        <end position="81"/>
    </location>
</feature>
<dbReference type="Proteomes" id="UP000240505">
    <property type="component" value="Chromosome"/>
</dbReference>
<evidence type="ECO:0000313" key="4">
    <source>
        <dbReference type="EMBL" id="AVR97527.1"/>
    </source>
</evidence>
<dbReference type="InterPro" id="IPR001680">
    <property type="entry name" value="WD40_rpt"/>
</dbReference>
<dbReference type="OrthoDB" id="135039at2"/>
<name>A0A2R4CD09_9BURK</name>
<keyword evidence="5" id="KW-1185">Reference proteome</keyword>
<dbReference type="PROSITE" id="PS50082">
    <property type="entry name" value="WD_REPEATS_2"/>
    <property type="match status" value="4"/>
</dbReference>
<dbReference type="Gene3D" id="2.130.10.10">
    <property type="entry name" value="YVTN repeat-like/Quinoprotein amine dehydrogenase"/>
    <property type="match status" value="3"/>
</dbReference>
<dbReference type="SMART" id="SM00320">
    <property type="entry name" value="WD40"/>
    <property type="match status" value="6"/>
</dbReference>
<dbReference type="PROSITE" id="PS00678">
    <property type="entry name" value="WD_REPEATS_1"/>
    <property type="match status" value="1"/>
</dbReference>
<dbReference type="KEGG" id="masz:C9I28_19180"/>
<dbReference type="InterPro" id="IPR019775">
    <property type="entry name" value="WD40_repeat_CS"/>
</dbReference>
<accession>A0A2R4CD09</accession>
<dbReference type="PROSITE" id="PS50294">
    <property type="entry name" value="WD_REPEATS_REGION"/>
    <property type="match status" value="3"/>
</dbReference>
<dbReference type="InterPro" id="IPR020472">
    <property type="entry name" value="WD40_PAC1"/>
</dbReference>
<dbReference type="InterPro" id="IPR036322">
    <property type="entry name" value="WD40_repeat_dom_sf"/>
</dbReference>
<keyword evidence="1 3" id="KW-0853">WD repeat</keyword>
<dbReference type="SUPFAM" id="SSF50978">
    <property type="entry name" value="WD40 repeat-like"/>
    <property type="match status" value="2"/>
</dbReference>
<feature type="repeat" description="WD" evidence="3">
    <location>
        <begin position="82"/>
        <end position="115"/>
    </location>
</feature>